<accession>A0A6J1P7R2</accession>
<protein>
    <submittedName>
        <fullName evidence="3">Uncharacterized protein LOC112057555</fullName>
    </submittedName>
</protein>
<feature type="compositionally biased region" description="Polar residues" evidence="1">
    <location>
        <begin position="105"/>
        <end position="121"/>
    </location>
</feature>
<feature type="region of interest" description="Disordered" evidence="1">
    <location>
        <begin position="85"/>
        <end position="121"/>
    </location>
</feature>
<dbReference type="GeneID" id="112057555"/>
<dbReference type="RefSeq" id="XP_023953778.2">
    <property type="nucleotide sequence ID" value="XM_024098010.2"/>
</dbReference>
<name>A0A6J1P7R2_BICAN</name>
<reference evidence="3" key="1">
    <citation type="submission" date="2025-08" db="UniProtKB">
        <authorList>
            <consortium name="RefSeq"/>
        </authorList>
    </citation>
    <scope>IDENTIFICATION</scope>
</reference>
<feature type="compositionally biased region" description="Basic and acidic residues" evidence="1">
    <location>
        <begin position="89"/>
        <end position="103"/>
    </location>
</feature>
<organism evidence="2 3">
    <name type="scientific">Bicyclus anynana</name>
    <name type="common">Squinting bush brown butterfly</name>
    <dbReference type="NCBI Taxonomy" id="110368"/>
    <lineage>
        <taxon>Eukaryota</taxon>
        <taxon>Metazoa</taxon>
        <taxon>Ecdysozoa</taxon>
        <taxon>Arthropoda</taxon>
        <taxon>Hexapoda</taxon>
        <taxon>Insecta</taxon>
        <taxon>Pterygota</taxon>
        <taxon>Neoptera</taxon>
        <taxon>Endopterygota</taxon>
        <taxon>Lepidoptera</taxon>
        <taxon>Glossata</taxon>
        <taxon>Ditrysia</taxon>
        <taxon>Papilionoidea</taxon>
        <taxon>Nymphalidae</taxon>
        <taxon>Satyrinae</taxon>
        <taxon>Satyrini</taxon>
        <taxon>Mycalesina</taxon>
        <taxon>Bicyclus</taxon>
    </lineage>
</organism>
<evidence type="ECO:0000313" key="2">
    <source>
        <dbReference type="Proteomes" id="UP001652582"/>
    </source>
</evidence>
<keyword evidence="2" id="KW-1185">Reference proteome</keyword>
<evidence type="ECO:0000313" key="3">
    <source>
        <dbReference type="RefSeq" id="XP_023953778.2"/>
    </source>
</evidence>
<dbReference type="Proteomes" id="UP001652582">
    <property type="component" value="Chromosome 18"/>
</dbReference>
<dbReference type="OrthoDB" id="7410488at2759"/>
<dbReference type="KEGG" id="bany:112057555"/>
<proteinExistence type="predicted"/>
<sequence length="357" mass="41340">MILNNNYKTIEIDITTYLPRDRTNKYRMDDTDREYRTSNQNRFICSICLNKKASQEDTRNYECCKKKTKSCPICQKHCVIDGNKNAHTTKNDHRSKGDGEKKKSSQTSDNKVLNGKNIQTSQPDVTKGLTLLNEVLTVFQSKKQDSKKDITCKTVIVKDASIETEKTKHKLTISRTFLYSLGENDEIHKNGKFSIINSQPEMGLKSQFSIDLKHKSSSIPQMKLEELKNSLKEKTKSKDAIEEVNRMFATVRKHELEETLDDSNRPMIRNGPRVLPVVKTNTIYQGYQSCKHDIQECCKCKANYQMSSGDSMRGCCQKQERYEDCHTCFYYKHRCVEKCDCCNINKDCKHTVDLRDK</sequence>
<evidence type="ECO:0000256" key="1">
    <source>
        <dbReference type="SAM" id="MobiDB-lite"/>
    </source>
</evidence>
<dbReference type="AlphaFoldDB" id="A0A6J1P7R2"/>
<gene>
    <name evidence="3" type="primary">LOC112057555</name>
</gene>